<keyword evidence="3" id="KW-1185">Reference proteome</keyword>
<dbReference type="EMBL" id="HG736682">
    <property type="protein sequence ID" value="CDJ36734.1"/>
    <property type="molecule type" value="Genomic_DNA"/>
</dbReference>
<dbReference type="RefSeq" id="XP_037879022.1">
    <property type="nucleotide sequence ID" value="XM_038023168.1"/>
</dbReference>
<dbReference type="InterPro" id="IPR052575">
    <property type="entry name" value="SSU_processome_comp_20"/>
</dbReference>
<accession>U6KFL0</accession>
<dbReference type="GO" id="GO:0030686">
    <property type="term" value="C:90S preribosome"/>
    <property type="evidence" value="ECO:0007669"/>
    <property type="project" value="TreeGrafter"/>
</dbReference>
<name>U6KFL0_9EIME</name>
<dbReference type="PANTHER" id="PTHR17695">
    <property type="entry name" value="SMALL SUBUNIT PROCESSOME COMPONENT 20 HOMOLOG"/>
    <property type="match status" value="1"/>
</dbReference>
<feature type="region of interest" description="Disordered" evidence="1">
    <location>
        <begin position="1"/>
        <end position="29"/>
    </location>
</feature>
<dbReference type="GO" id="GO:0032040">
    <property type="term" value="C:small-subunit processome"/>
    <property type="evidence" value="ECO:0007669"/>
    <property type="project" value="TreeGrafter"/>
</dbReference>
<dbReference type="AlphaFoldDB" id="U6KFL0"/>
<reference evidence="2" key="2">
    <citation type="submission" date="2013-10" db="EMBL/GenBank/DDBJ databases">
        <authorList>
            <person name="Aslett M."/>
        </authorList>
    </citation>
    <scope>NUCLEOTIDE SEQUENCE [LARGE SCALE GENOMIC DNA]</scope>
    <source>
        <strain evidence="2">Houghton</strain>
    </source>
</reference>
<gene>
    <name evidence="2" type="ORF">EMH_0094800</name>
</gene>
<proteinExistence type="predicted"/>
<protein>
    <submittedName>
        <fullName evidence="2">Uncharacterized protein</fullName>
    </submittedName>
</protein>
<dbReference type="OrthoDB" id="360653at2759"/>
<feature type="compositionally biased region" description="Basic and acidic residues" evidence="1">
    <location>
        <begin position="17"/>
        <end position="28"/>
    </location>
</feature>
<organism evidence="2 3">
    <name type="scientific">Eimeria mitis</name>
    <dbReference type="NCBI Taxonomy" id="44415"/>
    <lineage>
        <taxon>Eukaryota</taxon>
        <taxon>Sar</taxon>
        <taxon>Alveolata</taxon>
        <taxon>Apicomplexa</taxon>
        <taxon>Conoidasida</taxon>
        <taxon>Coccidia</taxon>
        <taxon>Eucoccidiorida</taxon>
        <taxon>Eimeriorina</taxon>
        <taxon>Eimeriidae</taxon>
        <taxon>Eimeria</taxon>
    </lineage>
</organism>
<dbReference type="PANTHER" id="PTHR17695:SF11">
    <property type="entry name" value="SMALL SUBUNIT PROCESSOME COMPONENT 20 HOMOLOG"/>
    <property type="match status" value="1"/>
</dbReference>
<evidence type="ECO:0000313" key="2">
    <source>
        <dbReference type="EMBL" id="CDJ36734.1"/>
    </source>
</evidence>
<dbReference type="GeneID" id="60404652"/>
<reference evidence="2" key="1">
    <citation type="submission" date="2013-10" db="EMBL/GenBank/DDBJ databases">
        <title>Genomic analysis of the causative agents of coccidiosis in chickens.</title>
        <authorList>
            <person name="Reid A.J."/>
            <person name="Blake D."/>
            <person name="Billington K."/>
            <person name="Browne H."/>
            <person name="Dunn M."/>
            <person name="Hung S."/>
            <person name="Kawahara F."/>
            <person name="Miranda-Saavedra D."/>
            <person name="Mourier T."/>
            <person name="Nagra H."/>
            <person name="Otto T.D."/>
            <person name="Rawlings N."/>
            <person name="Sanchez A."/>
            <person name="Sanders M."/>
            <person name="Subramaniam C."/>
            <person name="Tay Y."/>
            <person name="Dear P."/>
            <person name="Doerig C."/>
            <person name="Gruber A."/>
            <person name="Parkinson J."/>
            <person name="Shirley M."/>
            <person name="Wan K.L."/>
            <person name="Berriman M."/>
            <person name="Tomley F."/>
            <person name="Pain A."/>
        </authorList>
    </citation>
    <scope>NUCLEOTIDE SEQUENCE [LARGE SCALE GENOMIC DNA]</scope>
    <source>
        <strain evidence="2">Houghton</strain>
    </source>
</reference>
<dbReference type="VEuPathDB" id="ToxoDB:EMH_0094800"/>
<sequence>MSTQALQRRAQKKRQRDAKAAEEGEGKATKKQGTAAAELLPLVYECVDRVARVMVQHATFSAVSQKLSSICADVYVSFLLNFPMTQRLQQRRVFFLFQQQKFSDVYGRRAAIAALHKVVVGWKARRFPAELFMERYGKVALLTCCSTLATETDQTAHALLQQVVREVLQLVEVADDPVLRLQDQLKTVAKYAQPSNISLLIFYL</sequence>
<evidence type="ECO:0000256" key="1">
    <source>
        <dbReference type="SAM" id="MobiDB-lite"/>
    </source>
</evidence>
<dbReference type="Proteomes" id="UP000030744">
    <property type="component" value="Unassembled WGS sequence"/>
</dbReference>
<evidence type="ECO:0000313" key="3">
    <source>
        <dbReference type="Proteomes" id="UP000030744"/>
    </source>
</evidence>